<proteinExistence type="predicted"/>
<keyword evidence="2" id="KW-1185">Reference proteome</keyword>
<evidence type="ECO:0000313" key="1">
    <source>
        <dbReference type="EMBL" id="ERK57666.1"/>
    </source>
</evidence>
<comment type="caution">
    <text evidence="1">The sequence shown here is derived from an EMBL/GenBank/DDBJ whole genome shotgun (WGS) entry which is preliminary data.</text>
</comment>
<dbReference type="Proteomes" id="UP000016637">
    <property type="component" value="Unassembled WGS sequence"/>
</dbReference>
<dbReference type="PATRIC" id="fig|1321820.3.peg.964"/>
<dbReference type="HOGENOM" id="CLU_3043800_0_0_9"/>
<organism evidence="1 2">
    <name type="scientific">Gemella bergeri ATCC 700627</name>
    <dbReference type="NCBI Taxonomy" id="1321820"/>
    <lineage>
        <taxon>Bacteria</taxon>
        <taxon>Bacillati</taxon>
        <taxon>Bacillota</taxon>
        <taxon>Bacilli</taxon>
        <taxon>Bacillales</taxon>
        <taxon>Gemellaceae</taxon>
        <taxon>Gemella</taxon>
    </lineage>
</organism>
<gene>
    <name evidence="1" type="ORF">HMPREF1983_00991</name>
</gene>
<sequence>MSSYLNVIPIKIFSTLGIKFFKNVYPLPVETIARKIVSNLELNCTFLTLDNLKN</sequence>
<name>U2QMC4_9BACL</name>
<dbReference type="EMBL" id="AWVP01000062">
    <property type="protein sequence ID" value="ERK57666.1"/>
    <property type="molecule type" value="Genomic_DNA"/>
</dbReference>
<evidence type="ECO:0000313" key="2">
    <source>
        <dbReference type="Proteomes" id="UP000016637"/>
    </source>
</evidence>
<accession>U2QMC4</accession>
<dbReference type="AlphaFoldDB" id="U2QMC4"/>
<protein>
    <submittedName>
        <fullName evidence="1">Uncharacterized protein</fullName>
    </submittedName>
</protein>
<reference evidence="1 2" key="1">
    <citation type="submission" date="2013-08" db="EMBL/GenBank/DDBJ databases">
        <authorList>
            <person name="Weinstock G."/>
            <person name="Sodergren E."/>
            <person name="Wylie T."/>
            <person name="Fulton L."/>
            <person name="Fulton R."/>
            <person name="Fronick C."/>
            <person name="O'Laughlin M."/>
            <person name="Godfrey J."/>
            <person name="Miner T."/>
            <person name="Herter B."/>
            <person name="Appelbaum E."/>
            <person name="Cordes M."/>
            <person name="Lek S."/>
            <person name="Wollam A."/>
            <person name="Pepin K.H."/>
            <person name="Palsikar V.B."/>
            <person name="Mitreva M."/>
            <person name="Wilson R.K."/>
        </authorList>
    </citation>
    <scope>NUCLEOTIDE SEQUENCE [LARGE SCALE GENOMIC DNA]</scope>
    <source>
        <strain evidence="1 2">ATCC 700627</strain>
    </source>
</reference>